<dbReference type="EMBL" id="VSSQ01000522">
    <property type="protein sequence ID" value="MPL96719.1"/>
    <property type="molecule type" value="Genomic_DNA"/>
</dbReference>
<evidence type="ECO:0008006" key="2">
    <source>
        <dbReference type="Google" id="ProtNLM"/>
    </source>
</evidence>
<organism evidence="1">
    <name type="scientific">bioreactor metagenome</name>
    <dbReference type="NCBI Taxonomy" id="1076179"/>
    <lineage>
        <taxon>unclassified sequences</taxon>
        <taxon>metagenomes</taxon>
        <taxon>ecological metagenomes</taxon>
    </lineage>
</organism>
<reference evidence="1" key="1">
    <citation type="submission" date="2019-08" db="EMBL/GenBank/DDBJ databases">
        <authorList>
            <person name="Kucharzyk K."/>
            <person name="Murdoch R.W."/>
            <person name="Higgins S."/>
            <person name="Loffler F."/>
        </authorList>
    </citation>
    <scope>NUCLEOTIDE SEQUENCE</scope>
</reference>
<comment type="caution">
    <text evidence="1">The sequence shown here is derived from an EMBL/GenBank/DDBJ whole genome shotgun (WGS) entry which is preliminary data.</text>
</comment>
<proteinExistence type="predicted"/>
<evidence type="ECO:0000313" key="1">
    <source>
        <dbReference type="EMBL" id="MPL96719.1"/>
    </source>
</evidence>
<protein>
    <recommendedName>
        <fullName evidence="2">Bacteriocin-protection protein</fullName>
    </recommendedName>
</protein>
<dbReference type="Pfam" id="PF13376">
    <property type="entry name" value="OmdA"/>
    <property type="match status" value="1"/>
</dbReference>
<name>A0A644VZ62_9ZZZZ</name>
<accession>A0A644VZ62</accession>
<dbReference type="AlphaFoldDB" id="A0A644VZ62"/>
<gene>
    <name evidence="1" type="ORF">SDC9_42901</name>
</gene>
<sequence length="200" mass="23638">MIKNKSEIKKQDSKEKTVLFFETQDKFRAWLELYHEKETELIVGYYKIESGKPSMTWSQSVDQALCFGWIDGIRRSIDKKSYCIRFTPRRSKSNWSSVNIRKVEELTKAGLMKPAGLKIFNEWQDKKSANYSYEKDIISLNPDYEKQFTADKPAWTFFIKQAPSYKKAVINWIMSAKQEKTRQQRLDKAIKASSMNQKIY</sequence>